<feature type="compositionally biased region" description="Basic and acidic residues" evidence="9">
    <location>
        <begin position="269"/>
        <end position="297"/>
    </location>
</feature>
<dbReference type="PROSITE" id="PS50089">
    <property type="entry name" value="ZF_RING_2"/>
    <property type="match status" value="1"/>
</dbReference>
<dbReference type="PROSITE" id="PS00518">
    <property type="entry name" value="ZF_RING_1"/>
    <property type="match status" value="1"/>
</dbReference>
<dbReference type="Pfam" id="PF00097">
    <property type="entry name" value="zf-C3HC4"/>
    <property type="match status" value="1"/>
</dbReference>
<keyword evidence="6" id="KW-0832">Ubl conjugation</keyword>
<comment type="similarity">
    <text evidence="1">Belongs to the SH3RF family.</text>
</comment>
<keyword evidence="5" id="KW-0862">Zinc</keyword>
<feature type="region of interest" description="Disordered" evidence="9">
    <location>
        <begin position="712"/>
        <end position="732"/>
    </location>
</feature>
<dbReference type="PANTHER" id="PTHR16079">
    <property type="entry name" value="UBIQUITIN LIGASE PROTEIN CHFR"/>
    <property type="match status" value="1"/>
</dbReference>
<dbReference type="Gene3D" id="3.30.40.10">
    <property type="entry name" value="Zinc/RING finger domain, C3HC4 (zinc finger)"/>
    <property type="match status" value="1"/>
</dbReference>
<dbReference type="AlphaFoldDB" id="A0A9W8V8J2"/>
<evidence type="ECO:0000313" key="12">
    <source>
        <dbReference type="EMBL" id="KAJ4198093.1"/>
    </source>
</evidence>
<evidence type="ECO:0000256" key="4">
    <source>
        <dbReference type="ARBA" id="ARBA00022771"/>
    </source>
</evidence>
<proteinExistence type="inferred from homology"/>
<dbReference type="SUPFAM" id="SSF57850">
    <property type="entry name" value="RING/U-box"/>
    <property type="match status" value="1"/>
</dbReference>
<feature type="region of interest" description="Disordered" evidence="9">
    <location>
        <begin position="99"/>
        <end position="240"/>
    </location>
</feature>
<dbReference type="SMART" id="SM00184">
    <property type="entry name" value="RING"/>
    <property type="match status" value="1"/>
</dbReference>
<protein>
    <recommendedName>
        <fullName evidence="14">RING-type domain-containing protein</fullName>
    </recommendedName>
</protein>
<keyword evidence="3" id="KW-0479">Metal-binding</keyword>
<dbReference type="InterPro" id="IPR036028">
    <property type="entry name" value="SH3-like_dom_sf"/>
</dbReference>
<dbReference type="GO" id="GO:0005634">
    <property type="term" value="C:nucleus"/>
    <property type="evidence" value="ECO:0007669"/>
    <property type="project" value="TreeGrafter"/>
</dbReference>
<feature type="region of interest" description="Disordered" evidence="9">
    <location>
        <begin position="257"/>
        <end position="520"/>
    </location>
</feature>
<dbReference type="Proteomes" id="UP001152087">
    <property type="component" value="Unassembled WGS sequence"/>
</dbReference>
<evidence type="ECO:0000313" key="13">
    <source>
        <dbReference type="Proteomes" id="UP001152087"/>
    </source>
</evidence>
<dbReference type="SUPFAM" id="SSF50044">
    <property type="entry name" value="SH3-domain"/>
    <property type="match status" value="1"/>
</dbReference>
<evidence type="ECO:0000256" key="5">
    <source>
        <dbReference type="ARBA" id="ARBA00022833"/>
    </source>
</evidence>
<evidence type="ECO:0000259" key="11">
    <source>
        <dbReference type="PROSITE" id="PS50089"/>
    </source>
</evidence>
<feature type="compositionally biased region" description="Polar residues" evidence="9">
    <location>
        <begin position="299"/>
        <end position="318"/>
    </location>
</feature>
<feature type="compositionally biased region" description="Low complexity" evidence="9">
    <location>
        <begin position="499"/>
        <end position="510"/>
    </location>
</feature>
<dbReference type="OrthoDB" id="1305878at2759"/>
<evidence type="ECO:0000256" key="3">
    <source>
        <dbReference type="ARBA" id="ARBA00022723"/>
    </source>
</evidence>
<dbReference type="InterPro" id="IPR052256">
    <property type="entry name" value="E3_ubiquitin-ligase_CHFR"/>
</dbReference>
<feature type="compositionally biased region" description="Polar residues" evidence="9">
    <location>
        <begin position="714"/>
        <end position="728"/>
    </location>
</feature>
<feature type="compositionally biased region" description="Polar residues" evidence="9">
    <location>
        <begin position="446"/>
        <end position="485"/>
    </location>
</feature>
<dbReference type="PROSITE" id="PS50002">
    <property type="entry name" value="SH3"/>
    <property type="match status" value="1"/>
</dbReference>
<feature type="compositionally biased region" description="Polar residues" evidence="9">
    <location>
        <begin position="393"/>
        <end position="433"/>
    </location>
</feature>
<evidence type="ECO:0000259" key="10">
    <source>
        <dbReference type="PROSITE" id="PS50002"/>
    </source>
</evidence>
<sequence length="796" mass="88651">MEPPQAGLDLEKELTCSICTELLYRPLTLLDCLHTFCGACLKEWFSFQATTAERSPNPPVPGANIFTCPSCRAAVRDTAHNATVVTLLDMYIAANPDKDRSAAEKEEMAKKYKPGDQVLPKVNTHRTAEERRADDEDRRVVEEVRELSLQESGISSGPPRTRRRRESRSADDRGRSGRDRSLDSRQRRPGHRPRTDDGARHSADQLSEGERRHRRSDSRQRQIEHQSSIRSLISSADMSERDIEREIEDFARQIQEEGLLDGLDLDSIDLSRDDELSRRITEAYRRRQRERARDTSRRNNGSSYQSSSRHTEPGQSDSRMLAPDGNRAPRGRPRPHSRSTSAASAASAASQTEERSRPPPSNPSANLEVQDTGRRTRRRTASGSRSATAPVFPTTNEARPAARSSTDLTLRSQTSDPTHSRPSFSEGRSTSTPIHHGPFPNPSEAAASTGNNGNLSFANRQGNTSNASGAAQPSTGHAEQTAGRSSRSRPADLAIVHQTVASPVSSPTVSGQGHQRTRSQLFPEPSISCARCNKPHIEYELHYNCSICASGQWNMCLDCYRAGKGCLYWFGFGYGAWSKWEKTRQQKGDPSMARPHLLTASRYRPPRATPGGADGRKTMTTDDPRHRLESGTFCARCSAWTNECYWRCDVCNEGDWGFCNNCWRYIAQDLVGGRGLRFEPADKPEHREKGLQKWVWQRGDQTAARLVTRDVSETAPSSDGSTNFTQSFPPDGGVGMKASARWGWYPKSGADDELLFPRGAEIKEIEDVNGDWYFGTYMGSRGLFPAPYVRPDQNSS</sequence>
<feature type="compositionally biased region" description="Polar residues" evidence="9">
    <location>
        <begin position="511"/>
        <end position="520"/>
    </location>
</feature>
<dbReference type="PANTHER" id="PTHR16079:SF4">
    <property type="entry name" value="E3 UBIQUITIN-PROTEIN LIGASE CHFR"/>
    <property type="match status" value="1"/>
</dbReference>
<evidence type="ECO:0008006" key="14">
    <source>
        <dbReference type="Google" id="ProtNLM"/>
    </source>
</evidence>
<dbReference type="InterPro" id="IPR017907">
    <property type="entry name" value="Znf_RING_CS"/>
</dbReference>
<feature type="compositionally biased region" description="Polar residues" evidence="9">
    <location>
        <begin position="225"/>
        <end position="237"/>
    </location>
</feature>
<evidence type="ECO:0000256" key="6">
    <source>
        <dbReference type="ARBA" id="ARBA00022843"/>
    </source>
</evidence>
<feature type="compositionally biased region" description="Basic and acidic residues" evidence="9">
    <location>
        <begin position="193"/>
        <end position="224"/>
    </location>
</feature>
<dbReference type="InterPro" id="IPR013083">
    <property type="entry name" value="Znf_RING/FYVE/PHD"/>
</dbReference>
<dbReference type="GO" id="GO:0008270">
    <property type="term" value="F:zinc ion binding"/>
    <property type="evidence" value="ECO:0007669"/>
    <property type="project" value="UniProtKB-KW"/>
</dbReference>
<evidence type="ECO:0000256" key="2">
    <source>
        <dbReference type="ARBA" id="ARBA00022443"/>
    </source>
</evidence>
<comment type="caution">
    <text evidence="12">The sequence shown here is derived from an EMBL/GenBank/DDBJ whole genome shotgun (WGS) entry which is preliminary data.</text>
</comment>
<keyword evidence="13" id="KW-1185">Reference proteome</keyword>
<keyword evidence="4 7" id="KW-0863">Zinc-finger</keyword>
<dbReference type="SMART" id="SM00326">
    <property type="entry name" value="SH3"/>
    <property type="match status" value="1"/>
</dbReference>
<accession>A0A9W8V8J2</accession>
<evidence type="ECO:0000256" key="7">
    <source>
        <dbReference type="PROSITE-ProRule" id="PRU00175"/>
    </source>
</evidence>
<feature type="domain" description="SH3" evidence="10">
    <location>
        <begin position="733"/>
        <end position="794"/>
    </location>
</feature>
<feature type="domain" description="RING-type" evidence="11">
    <location>
        <begin position="16"/>
        <end position="72"/>
    </location>
</feature>
<organism evidence="12 13">
    <name type="scientific">Fusarium falciforme</name>
    <dbReference type="NCBI Taxonomy" id="195108"/>
    <lineage>
        <taxon>Eukaryota</taxon>
        <taxon>Fungi</taxon>
        <taxon>Dikarya</taxon>
        <taxon>Ascomycota</taxon>
        <taxon>Pezizomycotina</taxon>
        <taxon>Sordariomycetes</taxon>
        <taxon>Hypocreomycetidae</taxon>
        <taxon>Hypocreales</taxon>
        <taxon>Nectriaceae</taxon>
        <taxon>Fusarium</taxon>
        <taxon>Fusarium solani species complex</taxon>
    </lineage>
</organism>
<evidence type="ECO:0000256" key="8">
    <source>
        <dbReference type="PROSITE-ProRule" id="PRU00192"/>
    </source>
</evidence>
<dbReference type="InterPro" id="IPR001452">
    <property type="entry name" value="SH3_domain"/>
</dbReference>
<gene>
    <name evidence="12" type="ORF">NW755_000783</name>
</gene>
<dbReference type="InterPro" id="IPR018957">
    <property type="entry name" value="Znf_C3HC4_RING-type"/>
</dbReference>
<dbReference type="Pfam" id="PF00018">
    <property type="entry name" value="SH3_1"/>
    <property type="match status" value="1"/>
</dbReference>
<dbReference type="InterPro" id="IPR001841">
    <property type="entry name" value="Znf_RING"/>
</dbReference>
<reference evidence="12" key="1">
    <citation type="submission" date="2022-09" db="EMBL/GenBank/DDBJ databases">
        <title>Fusarium specimens isolated from Avocado Roots.</title>
        <authorList>
            <person name="Stajich J."/>
            <person name="Roper C."/>
            <person name="Heimlech-Rivalta G."/>
        </authorList>
    </citation>
    <scope>NUCLEOTIDE SEQUENCE</scope>
    <source>
        <strain evidence="12">A02</strain>
    </source>
</reference>
<dbReference type="GO" id="GO:0004842">
    <property type="term" value="F:ubiquitin-protein transferase activity"/>
    <property type="evidence" value="ECO:0007669"/>
    <property type="project" value="TreeGrafter"/>
</dbReference>
<evidence type="ECO:0000256" key="9">
    <source>
        <dbReference type="SAM" id="MobiDB-lite"/>
    </source>
</evidence>
<feature type="compositionally biased region" description="Basic and acidic residues" evidence="9">
    <location>
        <begin position="99"/>
        <end position="114"/>
    </location>
</feature>
<dbReference type="GO" id="GO:0006511">
    <property type="term" value="P:ubiquitin-dependent protein catabolic process"/>
    <property type="evidence" value="ECO:0007669"/>
    <property type="project" value="TreeGrafter"/>
</dbReference>
<feature type="compositionally biased region" description="Basic and acidic residues" evidence="9">
    <location>
        <begin position="167"/>
        <end position="186"/>
    </location>
</feature>
<name>A0A9W8V8J2_9HYPO</name>
<keyword evidence="2 8" id="KW-0728">SH3 domain</keyword>
<dbReference type="GO" id="GO:0016567">
    <property type="term" value="P:protein ubiquitination"/>
    <property type="evidence" value="ECO:0007669"/>
    <property type="project" value="TreeGrafter"/>
</dbReference>
<evidence type="ECO:0000256" key="1">
    <source>
        <dbReference type="ARBA" id="ARBA00008649"/>
    </source>
</evidence>
<dbReference type="Gene3D" id="2.30.30.40">
    <property type="entry name" value="SH3 Domains"/>
    <property type="match status" value="1"/>
</dbReference>
<feature type="compositionally biased region" description="Low complexity" evidence="9">
    <location>
        <begin position="338"/>
        <end position="350"/>
    </location>
</feature>
<feature type="region of interest" description="Disordered" evidence="9">
    <location>
        <begin position="603"/>
        <end position="622"/>
    </location>
</feature>
<dbReference type="EMBL" id="JAOQAV010000001">
    <property type="protein sequence ID" value="KAJ4198093.1"/>
    <property type="molecule type" value="Genomic_DNA"/>
</dbReference>
<feature type="compositionally biased region" description="Basic and acidic residues" evidence="9">
    <location>
        <begin position="126"/>
        <end position="148"/>
    </location>
</feature>